<organism evidence="11 12">
    <name type="scientific">Thermolongibacillus altinsuensis</name>
    <dbReference type="NCBI Taxonomy" id="575256"/>
    <lineage>
        <taxon>Bacteria</taxon>
        <taxon>Bacillati</taxon>
        <taxon>Bacillota</taxon>
        <taxon>Bacilli</taxon>
        <taxon>Bacillales</taxon>
        <taxon>Anoxybacillaceae</taxon>
        <taxon>Thermolongibacillus</taxon>
    </lineage>
</organism>
<accession>A0A4R1QDX6</accession>
<comment type="caution">
    <text evidence="11">The sequence shown here is derived from an EMBL/GenBank/DDBJ whole genome shotgun (WGS) entry which is preliminary data.</text>
</comment>
<dbReference type="Proteomes" id="UP000295658">
    <property type="component" value="Unassembled WGS sequence"/>
</dbReference>
<dbReference type="SUPFAM" id="SSF58104">
    <property type="entry name" value="Methyl-accepting chemotaxis protein (MCP) signaling domain"/>
    <property type="match status" value="1"/>
</dbReference>
<evidence type="ECO:0000259" key="10">
    <source>
        <dbReference type="PROSITE" id="PS50885"/>
    </source>
</evidence>
<dbReference type="RefSeq" id="WP_132948737.1">
    <property type="nucleotide sequence ID" value="NZ_SLUL01000009.1"/>
</dbReference>
<comment type="subcellular location">
    <subcellularLocation>
        <location evidence="1">Cell membrane</location>
    </subcellularLocation>
</comment>
<sequence length="423" mass="46237">MKRISVQLVVFVAAILIVLTTTSGGVAYLDEKRQWIEIGMALMVLISVIGLGMFYFFVRRKMRGLEQLQQAMSRVAAGNLEIEPIRYKTDDEIGQLVSAFTTMVQNLQTLVSHMQETGKKVSDSSVELSALSEETTAASEEMNRAIQEIVNGNTSLASELEGLNNETDSLASALDHLLQQNKQVLDLTQHVSEAVENGQKQVMTLQEANRASVDSSNEISVGVTSLYAKVKEIANIVTTIEQIASQTNLLALNASIEAARAGEHGKGFAVVAEEVRKLAEATNESTAEIQRMIQGIEQQTEATVMTMSQTVSISEQLNQAVQDTEKQFTNISSAVNHIIKAIEASSQQLDTIEQIAKKFIDATSTISAVAEQTSASSEEISASVHEQFKVIQKISQSAAHLTELSEQLNEFIRQFRLNEKQGA</sequence>
<dbReference type="PROSITE" id="PS50885">
    <property type="entry name" value="HAMP"/>
    <property type="match status" value="1"/>
</dbReference>
<dbReference type="PANTHER" id="PTHR32089:SF112">
    <property type="entry name" value="LYSOZYME-LIKE PROTEIN-RELATED"/>
    <property type="match status" value="1"/>
</dbReference>
<evidence type="ECO:0000256" key="7">
    <source>
        <dbReference type="SAM" id="Coils"/>
    </source>
</evidence>
<evidence type="ECO:0000313" key="11">
    <source>
        <dbReference type="EMBL" id="TCL48411.1"/>
    </source>
</evidence>
<evidence type="ECO:0000256" key="8">
    <source>
        <dbReference type="SAM" id="Phobius"/>
    </source>
</evidence>
<keyword evidence="3 8" id="KW-0472">Membrane</keyword>
<dbReference type="SMART" id="SM00304">
    <property type="entry name" value="HAMP"/>
    <property type="match status" value="2"/>
</dbReference>
<evidence type="ECO:0000259" key="9">
    <source>
        <dbReference type="PROSITE" id="PS50111"/>
    </source>
</evidence>
<evidence type="ECO:0000256" key="6">
    <source>
        <dbReference type="PROSITE-ProRule" id="PRU00284"/>
    </source>
</evidence>
<dbReference type="GO" id="GO:0007165">
    <property type="term" value="P:signal transduction"/>
    <property type="evidence" value="ECO:0007669"/>
    <property type="project" value="UniProtKB-KW"/>
</dbReference>
<dbReference type="InterPro" id="IPR003660">
    <property type="entry name" value="HAMP_dom"/>
</dbReference>
<dbReference type="OrthoDB" id="9810264at2"/>
<dbReference type="Pfam" id="PF00672">
    <property type="entry name" value="HAMP"/>
    <property type="match status" value="1"/>
</dbReference>
<protein>
    <submittedName>
        <fullName evidence="11">Methyl-accepting chemotaxis protein</fullName>
    </submittedName>
</protein>
<dbReference type="PANTHER" id="PTHR32089">
    <property type="entry name" value="METHYL-ACCEPTING CHEMOTAXIS PROTEIN MCPB"/>
    <property type="match status" value="1"/>
</dbReference>
<feature type="coiled-coil region" evidence="7">
    <location>
        <begin position="128"/>
        <end position="180"/>
    </location>
</feature>
<dbReference type="SMART" id="SM00283">
    <property type="entry name" value="MA"/>
    <property type="match status" value="1"/>
</dbReference>
<name>A0A4R1QDX6_9BACL</name>
<dbReference type="Pfam" id="PF00015">
    <property type="entry name" value="MCPsignal"/>
    <property type="match status" value="1"/>
</dbReference>
<keyword evidence="7" id="KW-0175">Coiled coil</keyword>
<proteinExistence type="inferred from homology"/>
<reference evidence="11 12" key="1">
    <citation type="submission" date="2019-03" db="EMBL/GenBank/DDBJ databases">
        <title>Genomic Encyclopedia of Type Strains, Phase IV (KMG-IV): sequencing the most valuable type-strain genomes for metagenomic binning, comparative biology and taxonomic classification.</title>
        <authorList>
            <person name="Goeker M."/>
        </authorList>
    </citation>
    <scope>NUCLEOTIDE SEQUENCE [LARGE SCALE GENOMIC DNA]</scope>
    <source>
        <strain evidence="11 12">DSM 24979</strain>
    </source>
</reference>
<evidence type="ECO:0000256" key="4">
    <source>
        <dbReference type="ARBA" id="ARBA00023224"/>
    </source>
</evidence>
<dbReference type="Gene3D" id="1.10.287.950">
    <property type="entry name" value="Methyl-accepting chemotaxis protein"/>
    <property type="match status" value="1"/>
</dbReference>
<evidence type="ECO:0000256" key="2">
    <source>
        <dbReference type="ARBA" id="ARBA00022475"/>
    </source>
</evidence>
<dbReference type="PROSITE" id="PS50111">
    <property type="entry name" value="CHEMOTAXIS_TRANSDUC_2"/>
    <property type="match status" value="1"/>
</dbReference>
<dbReference type="GO" id="GO:0005886">
    <property type="term" value="C:plasma membrane"/>
    <property type="evidence" value="ECO:0007669"/>
    <property type="project" value="UniProtKB-SubCell"/>
</dbReference>
<keyword evidence="8" id="KW-1133">Transmembrane helix</keyword>
<dbReference type="CDD" id="cd06225">
    <property type="entry name" value="HAMP"/>
    <property type="match status" value="1"/>
</dbReference>
<dbReference type="EMBL" id="SLUL01000009">
    <property type="protein sequence ID" value="TCL48411.1"/>
    <property type="molecule type" value="Genomic_DNA"/>
</dbReference>
<evidence type="ECO:0000256" key="3">
    <source>
        <dbReference type="ARBA" id="ARBA00023136"/>
    </source>
</evidence>
<dbReference type="AlphaFoldDB" id="A0A4R1QDX6"/>
<keyword evidence="4 6" id="KW-0807">Transducer</keyword>
<feature type="domain" description="Methyl-accepting transducer" evidence="9">
    <location>
        <begin position="131"/>
        <end position="381"/>
    </location>
</feature>
<gene>
    <name evidence="11" type="ORF">EDD69_10941</name>
</gene>
<keyword evidence="8" id="KW-0812">Transmembrane</keyword>
<dbReference type="Gene3D" id="6.10.340.10">
    <property type="match status" value="1"/>
</dbReference>
<keyword evidence="2" id="KW-1003">Cell membrane</keyword>
<evidence type="ECO:0000313" key="12">
    <source>
        <dbReference type="Proteomes" id="UP000295658"/>
    </source>
</evidence>
<evidence type="ECO:0000256" key="5">
    <source>
        <dbReference type="ARBA" id="ARBA00029447"/>
    </source>
</evidence>
<keyword evidence="12" id="KW-1185">Reference proteome</keyword>
<feature type="domain" description="HAMP" evidence="10">
    <location>
        <begin position="59"/>
        <end position="112"/>
    </location>
</feature>
<evidence type="ECO:0000256" key="1">
    <source>
        <dbReference type="ARBA" id="ARBA00004236"/>
    </source>
</evidence>
<comment type="similarity">
    <text evidence="5">Belongs to the methyl-accepting chemotaxis (MCP) protein family.</text>
</comment>
<feature type="transmembrane region" description="Helical" evidence="8">
    <location>
        <begin position="34"/>
        <end position="58"/>
    </location>
</feature>
<dbReference type="InterPro" id="IPR004089">
    <property type="entry name" value="MCPsignal_dom"/>
</dbReference>